<dbReference type="SUPFAM" id="SSF48498">
    <property type="entry name" value="Tetracyclin repressor-like, C-terminal domain"/>
    <property type="match status" value="1"/>
</dbReference>
<dbReference type="PRINTS" id="PR00455">
    <property type="entry name" value="HTHTETR"/>
</dbReference>
<dbReference type="PROSITE" id="PS50977">
    <property type="entry name" value="HTH_TETR_2"/>
    <property type="match status" value="1"/>
</dbReference>
<evidence type="ECO:0000256" key="1">
    <source>
        <dbReference type="ARBA" id="ARBA00023015"/>
    </source>
</evidence>
<reference evidence="7" key="1">
    <citation type="journal article" date="2019" name="Int. J. Syst. Evol. Microbiol.">
        <title>The Global Catalogue of Microorganisms (GCM) 10K type strain sequencing project: providing services to taxonomists for standard genome sequencing and annotation.</title>
        <authorList>
            <consortium name="The Broad Institute Genomics Platform"/>
            <consortium name="The Broad Institute Genome Sequencing Center for Infectious Disease"/>
            <person name="Wu L."/>
            <person name="Ma J."/>
        </authorList>
    </citation>
    <scope>NUCLEOTIDE SEQUENCE [LARGE SCALE GENOMIC DNA]</scope>
    <source>
        <strain evidence="7">JCM 16902</strain>
    </source>
</reference>
<sequence length="196" mass="21391">MRENILRAAAATLAAQGFKKSTARAIARTGGFAPGVIYYYFSNLDDLFVATAEYTSSDRFARYRARTEGIEAARDLLDALRQLYREDQGQGHVAAVQELTAAAVSSPRLAEQVRLQTARWQELAENLIRTQIQGQAFESFVPVGALASMAVGAYLGLEMLSHLDGDRSTPEELFAAAEPVAAMIDMLRGQTDLLTD</sequence>
<dbReference type="Gene3D" id="1.10.357.10">
    <property type="entry name" value="Tetracycline Repressor, domain 2"/>
    <property type="match status" value="1"/>
</dbReference>
<evidence type="ECO:0000259" key="5">
    <source>
        <dbReference type="PROSITE" id="PS50977"/>
    </source>
</evidence>
<protein>
    <recommendedName>
        <fullName evidence="5">HTH tetR-type domain-containing protein</fullName>
    </recommendedName>
</protein>
<comment type="caution">
    <text evidence="6">The sequence shown here is derived from an EMBL/GenBank/DDBJ whole genome shotgun (WGS) entry which is preliminary data.</text>
</comment>
<keyword evidence="2 4" id="KW-0238">DNA-binding</keyword>
<keyword evidence="7" id="KW-1185">Reference proteome</keyword>
<dbReference type="PANTHER" id="PTHR47506:SF1">
    <property type="entry name" value="HTH-TYPE TRANSCRIPTIONAL REGULATOR YJDC"/>
    <property type="match status" value="1"/>
</dbReference>
<accession>A0ABP7AAF4</accession>
<gene>
    <name evidence="6" type="ORF">GCM10022223_51630</name>
</gene>
<organism evidence="6 7">
    <name type="scientific">Kineosporia mesophila</name>
    <dbReference type="NCBI Taxonomy" id="566012"/>
    <lineage>
        <taxon>Bacteria</taxon>
        <taxon>Bacillati</taxon>
        <taxon>Actinomycetota</taxon>
        <taxon>Actinomycetes</taxon>
        <taxon>Kineosporiales</taxon>
        <taxon>Kineosporiaceae</taxon>
        <taxon>Kineosporia</taxon>
    </lineage>
</organism>
<dbReference type="EMBL" id="BAAAZO010000010">
    <property type="protein sequence ID" value="GAA3627993.1"/>
    <property type="molecule type" value="Genomic_DNA"/>
</dbReference>
<dbReference type="Proteomes" id="UP001501074">
    <property type="component" value="Unassembled WGS sequence"/>
</dbReference>
<proteinExistence type="predicted"/>
<feature type="DNA-binding region" description="H-T-H motif" evidence="4">
    <location>
        <begin position="22"/>
        <end position="41"/>
    </location>
</feature>
<dbReference type="Pfam" id="PF00440">
    <property type="entry name" value="TetR_N"/>
    <property type="match status" value="1"/>
</dbReference>
<dbReference type="SUPFAM" id="SSF46689">
    <property type="entry name" value="Homeodomain-like"/>
    <property type="match status" value="1"/>
</dbReference>
<dbReference type="InterPro" id="IPR001647">
    <property type="entry name" value="HTH_TetR"/>
</dbReference>
<name>A0ABP7AAF4_9ACTN</name>
<dbReference type="InterPro" id="IPR036271">
    <property type="entry name" value="Tet_transcr_reg_TetR-rel_C_sf"/>
</dbReference>
<evidence type="ECO:0000256" key="4">
    <source>
        <dbReference type="PROSITE-ProRule" id="PRU00335"/>
    </source>
</evidence>
<dbReference type="InterPro" id="IPR009057">
    <property type="entry name" value="Homeodomain-like_sf"/>
</dbReference>
<dbReference type="PANTHER" id="PTHR47506">
    <property type="entry name" value="TRANSCRIPTIONAL REGULATORY PROTEIN"/>
    <property type="match status" value="1"/>
</dbReference>
<keyword evidence="3" id="KW-0804">Transcription</keyword>
<keyword evidence="1" id="KW-0805">Transcription regulation</keyword>
<feature type="domain" description="HTH tetR-type" evidence="5">
    <location>
        <begin position="1"/>
        <end position="59"/>
    </location>
</feature>
<evidence type="ECO:0000256" key="2">
    <source>
        <dbReference type="ARBA" id="ARBA00023125"/>
    </source>
</evidence>
<evidence type="ECO:0000256" key="3">
    <source>
        <dbReference type="ARBA" id="ARBA00023163"/>
    </source>
</evidence>
<evidence type="ECO:0000313" key="6">
    <source>
        <dbReference type="EMBL" id="GAA3627993.1"/>
    </source>
</evidence>
<evidence type="ECO:0000313" key="7">
    <source>
        <dbReference type="Proteomes" id="UP001501074"/>
    </source>
</evidence>